<dbReference type="InterPro" id="IPR005467">
    <property type="entry name" value="His_kinase_dom"/>
</dbReference>
<evidence type="ECO:0000313" key="12">
    <source>
        <dbReference type="EMBL" id="OJJ24347.1"/>
    </source>
</evidence>
<keyword evidence="6" id="KW-0808">Transferase</keyword>
<dbReference type="Pfam" id="PF01590">
    <property type="entry name" value="GAF"/>
    <property type="match status" value="1"/>
</dbReference>
<dbReference type="Gene3D" id="3.30.565.10">
    <property type="entry name" value="Histidine kinase-like ATPase, C-terminal domain"/>
    <property type="match status" value="1"/>
</dbReference>
<feature type="domain" description="Histidine kinase" evidence="11">
    <location>
        <begin position="567"/>
        <end position="832"/>
    </location>
</feature>
<dbReference type="GO" id="GO:0009881">
    <property type="term" value="F:photoreceptor activity"/>
    <property type="evidence" value="ECO:0007669"/>
    <property type="project" value="UniProtKB-KW"/>
</dbReference>
<dbReference type="InterPro" id="IPR013515">
    <property type="entry name" value="Phytochrome_cen-reg"/>
</dbReference>
<dbReference type="SUPFAM" id="SSF55781">
    <property type="entry name" value="GAF domain-like"/>
    <property type="match status" value="2"/>
</dbReference>
<dbReference type="SMART" id="SM00387">
    <property type="entry name" value="HATPase_c"/>
    <property type="match status" value="1"/>
</dbReference>
<dbReference type="GO" id="GO:0009584">
    <property type="term" value="P:detection of visible light"/>
    <property type="evidence" value="ECO:0007669"/>
    <property type="project" value="InterPro"/>
</dbReference>
<keyword evidence="7" id="KW-0157">Chromophore</keyword>
<evidence type="ECO:0000256" key="3">
    <source>
        <dbReference type="ARBA" id="ARBA00012438"/>
    </source>
</evidence>
<dbReference type="InterPro" id="IPR035965">
    <property type="entry name" value="PAS-like_dom_sf"/>
</dbReference>
<evidence type="ECO:0000259" key="11">
    <source>
        <dbReference type="PROSITE" id="PS50109"/>
    </source>
</evidence>
<keyword evidence="9" id="KW-0175">Coiled coil</keyword>
<dbReference type="InterPro" id="IPR003594">
    <property type="entry name" value="HATPase_dom"/>
</dbReference>
<dbReference type="GO" id="GO:0000155">
    <property type="term" value="F:phosphorelay sensor kinase activity"/>
    <property type="evidence" value="ECO:0007669"/>
    <property type="project" value="InterPro"/>
</dbReference>
<dbReference type="Gene3D" id="3.30.450.40">
    <property type="match status" value="1"/>
</dbReference>
<dbReference type="InterPro" id="IPR043150">
    <property type="entry name" value="Phytochrome_PHY_sf"/>
</dbReference>
<dbReference type="InterPro" id="IPR003018">
    <property type="entry name" value="GAF"/>
</dbReference>
<dbReference type="SMART" id="SM00065">
    <property type="entry name" value="GAF"/>
    <property type="match status" value="1"/>
</dbReference>
<proteinExistence type="inferred from homology"/>
<dbReference type="PRINTS" id="PR01033">
    <property type="entry name" value="PHYTOCHROME"/>
</dbReference>
<evidence type="ECO:0000256" key="8">
    <source>
        <dbReference type="ARBA" id="ARBA00023170"/>
    </source>
</evidence>
<dbReference type="Pfam" id="PF08446">
    <property type="entry name" value="PAS_2"/>
    <property type="match status" value="1"/>
</dbReference>
<dbReference type="PANTHER" id="PTHR43065">
    <property type="entry name" value="SENSOR HISTIDINE KINASE"/>
    <property type="match status" value="1"/>
</dbReference>
<name>A0A1L9QP28_9CYAN</name>
<dbReference type="STRING" id="1925591.BI308_17345"/>
<dbReference type="InterPro" id="IPR029016">
    <property type="entry name" value="GAF-like_dom_sf"/>
</dbReference>
<evidence type="ECO:0000256" key="7">
    <source>
        <dbReference type="ARBA" id="ARBA00022991"/>
    </source>
</evidence>
<dbReference type="Pfam" id="PF00360">
    <property type="entry name" value="PHY"/>
    <property type="match status" value="1"/>
</dbReference>
<keyword evidence="4" id="KW-0600">Photoreceptor protein</keyword>
<evidence type="ECO:0000256" key="9">
    <source>
        <dbReference type="SAM" id="Coils"/>
    </source>
</evidence>
<comment type="similarity">
    <text evidence="2">In the N-terminal section; belongs to the phytochrome family.</text>
</comment>
<keyword evidence="8" id="KW-0675">Receptor</keyword>
<dbReference type="SUPFAM" id="SSF47384">
    <property type="entry name" value="Homodimeric domain of signal transducing histidine kinase"/>
    <property type="match status" value="1"/>
</dbReference>
<accession>A0A1L9QP28</accession>
<dbReference type="CDD" id="cd00082">
    <property type="entry name" value="HisKA"/>
    <property type="match status" value="1"/>
</dbReference>
<dbReference type="SUPFAM" id="SSF55874">
    <property type="entry name" value="ATPase domain of HSP90 chaperone/DNA topoisomerase II/histidine kinase"/>
    <property type="match status" value="1"/>
</dbReference>
<dbReference type="Gene3D" id="1.10.287.130">
    <property type="match status" value="1"/>
</dbReference>
<sequence length="837" mass="94613">MKTPFNISLRPSRHWTIAQEESVYFPTSIQSHGVLLVLSEPDLTIIQVSENTESFLGYAPESLLNQPLSVLLDSSQLNLLQNHLAYLSVESNNPLQLKIKSIGETGFSSMIHHQDSCLILELEKSSDQALNQSLSFYHLTKECAIKLNTAQTLEAVCEVAAKTIRRITSFDRVMLYKFHEDHHGSVIAESKREDLESYLGLHYPDIDIPEPVRNSFLKDRLRIIFDTRTDAVKMIPDISLLTRNKPDFKGAYLRSVSNCHLQYLKNMGVRSSMTISLIKDQQLWGLIACHHYDSPISISYEQRFTCEFLAQSLSLELGHKEHDGDYEYKLDLKDVQSCLLESMSNAENYVDGLVTNQQNILDLVGATGVAVGLDDRLILIGETPDNTYVQKLIRNLGFYMGDSRFFHTACLADIDPQSTAYKDVASGILAIKITATKDKYLIWFRPEMLQTVNWAGNPQDSLKNSKNNVFLCPRQSFELWKETVNLQSSAWKKCEIDAALSLQKSIIKIVLKKADELAKVNEALKISEAREKERAMQLEQTLQELKQAQTHLIQNEKMSSLGQLVAGIAHEINNPVNFIYGNLSHADNYIQDLLSVLELYQEFYPAPPEELEEECEAVDLEFLVEDLPKLLKSMHIGADRIRGIVRSLRNFSRLDESEVKAVDIHEGIDSTLLILNNRLKSKSHRPEIKVLKNYSTLPLLECYPSQLNQVFMNLIANAIDALEEANVKQNLSYEALEANPNQINISTSLYAPEDTGKDWVMIEIEDNALGISEDLHSQLFDPFFTTKPIGKGTGIGLAISYQIVVERHKGKLTFESTVGKGTTFQIKIPVEQLTINN</sequence>
<dbReference type="PROSITE" id="PS50046">
    <property type="entry name" value="PHYTOCHROME_2"/>
    <property type="match status" value="1"/>
</dbReference>
<reference evidence="12" key="1">
    <citation type="submission" date="2016-10" db="EMBL/GenBank/DDBJ databases">
        <title>CRISPR-Cas defence system in Roseofilum reptotaenium: evidence of a bacteriophage-cyanobacterium arms race in the coral black band disease.</title>
        <authorList>
            <person name="Buerger P."/>
            <person name="Wood-Charlson E.M."/>
            <person name="Weynberg K.D."/>
            <person name="Willis B."/>
            <person name="Van Oppen M.J."/>
        </authorList>
    </citation>
    <scope>NUCLEOTIDE SEQUENCE [LARGE SCALE GENOMIC DNA]</scope>
    <source>
        <strain evidence="12">AO1-A</strain>
    </source>
</reference>
<evidence type="ECO:0000256" key="6">
    <source>
        <dbReference type="ARBA" id="ARBA00022777"/>
    </source>
</evidence>
<evidence type="ECO:0000256" key="1">
    <source>
        <dbReference type="ARBA" id="ARBA00000085"/>
    </source>
</evidence>
<keyword evidence="5" id="KW-0716">Sensory transduction</keyword>
<dbReference type="Gene3D" id="3.30.450.20">
    <property type="entry name" value="PAS domain"/>
    <property type="match status" value="1"/>
</dbReference>
<evidence type="ECO:0000259" key="10">
    <source>
        <dbReference type="PROSITE" id="PS50046"/>
    </source>
</evidence>
<feature type="domain" description="Phytochrome chromophore attachment site" evidence="10">
    <location>
        <begin position="152"/>
        <end position="311"/>
    </location>
</feature>
<dbReference type="GO" id="GO:0006355">
    <property type="term" value="P:regulation of DNA-templated transcription"/>
    <property type="evidence" value="ECO:0007669"/>
    <property type="project" value="InterPro"/>
</dbReference>
<dbReference type="InterPro" id="IPR036097">
    <property type="entry name" value="HisK_dim/P_sf"/>
</dbReference>
<dbReference type="InterPro" id="IPR036890">
    <property type="entry name" value="HATPase_C_sf"/>
</dbReference>
<protein>
    <recommendedName>
        <fullName evidence="3">histidine kinase</fullName>
        <ecNumber evidence="3">2.7.13.3</ecNumber>
    </recommendedName>
</protein>
<dbReference type="Pfam" id="PF02518">
    <property type="entry name" value="HATPase_c"/>
    <property type="match status" value="1"/>
</dbReference>
<dbReference type="InterPro" id="IPR016132">
    <property type="entry name" value="Phyto_chromo_attachment"/>
</dbReference>
<evidence type="ECO:0000256" key="4">
    <source>
        <dbReference type="ARBA" id="ARBA00022543"/>
    </source>
</evidence>
<dbReference type="EC" id="2.7.13.3" evidence="3"/>
<dbReference type="AlphaFoldDB" id="A0A1L9QP28"/>
<gene>
    <name evidence="12" type="ORF">BI308_17345</name>
</gene>
<feature type="coiled-coil region" evidence="9">
    <location>
        <begin position="528"/>
        <end position="555"/>
    </location>
</feature>
<dbReference type="Proteomes" id="UP000183940">
    <property type="component" value="Unassembled WGS sequence"/>
</dbReference>
<dbReference type="SUPFAM" id="SSF55785">
    <property type="entry name" value="PYP-like sensor domain (PAS domain)"/>
    <property type="match status" value="1"/>
</dbReference>
<dbReference type="InterPro" id="IPR003661">
    <property type="entry name" value="HisK_dim/P_dom"/>
</dbReference>
<comment type="caution">
    <text evidence="12">The sequence shown here is derived from an EMBL/GenBank/DDBJ whole genome shotgun (WGS) entry which is preliminary data.</text>
</comment>
<evidence type="ECO:0000256" key="5">
    <source>
        <dbReference type="ARBA" id="ARBA00022606"/>
    </source>
</evidence>
<keyword evidence="6" id="KW-0418">Kinase</keyword>
<comment type="catalytic activity">
    <reaction evidence="1">
        <text>ATP + protein L-histidine = ADP + protein N-phospho-L-histidine.</text>
        <dbReference type="EC" id="2.7.13.3"/>
    </reaction>
</comment>
<dbReference type="PANTHER" id="PTHR43065:SF50">
    <property type="entry name" value="HISTIDINE KINASE"/>
    <property type="match status" value="1"/>
</dbReference>
<organism evidence="12 13">
    <name type="scientific">Roseofilum reptotaenium AO1-A</name>
    <dbReference type="NCBI Taxonomy" id="1925591"/>
    <lineage>
        <taxon>Bacteria</taxon>
        <taxon>Bacillati</taxon>
        <taxon>Cyanobacteriota</taxon>
        <taxon>Cyanophyceae</taxon>
        <taxon>Desertifilales</taxon>
        <taxon>Desertifilaceae</taxon>
        <taxon>Roseofilum</taxon>
    </lineage>
</organism>
<evidence type="ECO:0000256" key="2">
    <source>
        <dbReference type="ARBA" id="ARBA00006402"/>
    </source>
</evidence>
<keyword evidence="13" id="KW-1185">Reference proteome</keyword>
<dbReference type="InterPro" id="IPR013654">
    <property type="entry name" value="PAS_2"/>
</dbReference>
<evidence type="ECO:0000313" key="13">
    <source>
        <dbReference type="Proteomes" id="UP000183940"/>
    </source>
</evidence>
<dbReference type="SMART" id="SM00388">
    <property type="entry name" value="HisKA"/>
    <property type="match status" value="1"/>
</dbReference>
<dbReference type="InterPro" id="IPR001294">
    <property type="entry name" value="Phytochrome"/>
</dbReference>
<dbReference type="EMBL" id="MLAW01000033">
    <property type="protein sequence ID" value="OJJ24347.1"/>
    <property type="molecule type" value="Genomic_DNA"/>
</dbReference>
<dbReference type="Gene3D" id="3.30.450.270">
    <property type="match status" value="1"/>
</dbReference>
<dbReference type="PROSITE" id="PS50109">
    <property type="entry name" value="HIS_KIN"/>
    <property type="match status" value="1"/>
</dbReference>